<gene>
    <name evidence="1" type="ORF">EB03_01096</name>
</gene>
<dbReference type="AlphaFoldDB" id="A0AB37ILL6"/>
<reference evidence="1 2" key="1">
    <citation type="submission" date="2015-06" db="EMBL/GenBank/DDBJ databases">
        <title>The Genome Sequence of Enterococcus hirae 88EA1.</title>
        <authorList>
            <consortium name="The Broad Institute Genomics Platform"/>
            <consortium name="The Broad Institute Genome Sequencing Center for Infectious Disease"/>
            <person name="Earl A.M."/>
            <person name="Van Tyne D."/>
            <person name="Lebreton F."/>
            <person name="Saavedra J.T."/>
            <person name="Gilmore M.S."/>
            <person name="Manson McGuire A."/>
            <person name="Clock S."/>
            <person name="Crupain M."/>
            <person name="Rangan U."/>
            <person name="Young S."/>
            <person name="Abouelleil A."/>
            <person name="Cao P."/>
            <person name="Chapman S.B."/>
            <person name="Griggs A."/>
            <person name="Priest M."/>
            <person name="Shea T."/>
            <person name="Wortman J."/>
            <person name="Nusbaum C."/>
            <person name="Birren B."/>
        </authorList>
    </citation>
    <scope>NUCLEOTIDE SEQUENCE [LARGE SCALE GENOMIC DNA]</scope>
    <source>
        <strain evidence="1 2">88EA1</strain>
    </source>
</reference>
<dbReference type="Proteomes" id="UP000253498">
    <property type="component" value="Unassembled WGS sequence"/>
</dbReference>
<dbReference type="RefSeq" id="WP_063627263.1">
    <property type="nucleotide sequence ID" value="NZ_CP015516.1"/>
</dbReference>
<sequence length="66" mass="7846">MAKLGIDELDLSIALIEEIRRIASEESERRASRFLDEYKEKMLLPNFRQMPIDSYCNFCLFMNDII</sequence>
<proteinExistence type="predicted"/>
<name>A0AB37ILL6_ENTHR</name>
<evidence type="ECO:0000313" key="2">
    <source>
        <dbReference type="Proteomes" id="UP000253498"/>
    </source>
</evidence>
<protein>
    <submittedName>
        <fullName evidence="1">Uncharacterized protein</fullName>
    </submittedName>
</protein>
<comment type="caution">
    <text evidence="1">The sequence shown here is derived from an EMBL/GenBank/DDBJ whole genome shotgun (WGS) entry which is preliminary data.</text>
</comment>
<evidence type="ECO:0000313" key="1">
    <source>
        <dbReference type="EMBL" id="RBT69426.1"/>
    </source>
</evidence>
<organism evidence="1 2">
    <name type="scientific">Enterococcus hirae</name>
    <dbReference type="NCBI Taxonomy" id="1354"/>
    <lineage>
        <taxon>Bacteria</taxon>
        <taxon>Bacillati</taxon>
        <taxon>Bacillota</taxon>
        <taxon>Bacilli</taxon>
        <taxon>Lactobacillales</taxon>
        <taxon>Enterococcaceae</taxon>
        <taxon>Enterococcus</taxon>
    </lineage>
</organism>
<dbReference type="EMBL" id="LESJ01000004">
    <property type="protein sequence ID" value="RBT69426.1"/>
    <property type="molecule type" value="Genomic_DNA"/>
</dbReference>
<accession>A0AB37ILL6</accession>